<dbReference type="EMBL" id="BJZU01000015">
    <property type="protein sequence ID" value="GEP02969.1"/>
    <property type="molecule type" value="Genomic_DNA"/>
</dbReference>
<evidence type="ECO:0000256" key="2">
    <source>
        <dbReference type="SAM" id="SignalP"/>
    </source>
</evidence>
<protein>
    <recommendedName>
        <fullName evidence="7">DUF2865 domain-containing protein</fullName>
    </recommendedName>
</protein>
<evidence type="ECO:0000256" key="1">
    <source>
        <dbReference type="SAM" id="MobiDB-lite"/>
    </source>
</evidence>
<dbReference type="EMBL" id="BSPK01000084">
    <property type="protein sequence ID" value="GLS65902.1"/>
    <property type="molecule type" value="Genomic_DNA"/>
</dbReference>
<feature type="chain" id="PRO_5022179196" description="DUF2865 domain-containing protein" evidence="2">
    <location>
        <begin position="31"/>
        <end position="337"/>
    </location>
</feature>
<proteinExistence type="predicted"/>
<reference evidence="3 5" key="3">
    <citation type="submission" date="2019-07" db="EMBL/GenBank/DDBJ databases">
        <title>Whole genome shotgun sequence of Methylobacterium oxalidis NBRC 107715.</title>
        <authorList>
            <person name="Hosoyama A."/>
            <person name="Uohara A."/>
            <person name="Ohji S."/>
            <person name="Ichikawa N."/>
        </authorList>
    </citation>
    <scope>NUCLEOTIDE SEQUENCE [LARGE SCALE GENOMIC DNA]</scope>
    <source>
        <strain evidence="3 5">NBRC 107715</strain>
    </source>
</reference>
<dbReference type="RefSeq" id="WP_147024710.1">
    <property type="nucleotide sequence ID" value="NZ_BJZU01000015.1"/>
</dbReference>
<organism evidence="3 5">
    <name type="scientific">Methylobacterium oxalidis</name>
    <dbReference type="NCBI Taxonomy" id="944322"/>
    <lineage>
        <taxon>Bacteria</taxon>
        <taxon>Pseudomonadati</taxon>
        <taxon>Pseudomonadota</taxon>
        <taxon>Alphaproteobacteria</taxon>
        <taxon>Hyphomicrobiales</taxon>
        <taxon>Methylobacteriaceae</taxon>
        <taxon>Methylobacterium</taxon>
    </lineage>
</organism>
<dbReference type="Pfam" id="PF11064">
    <property type="entry name" value="DUF2865"/>
    <property type="match status" value="1"/>
</dbReference>
<evidence type="ECO:0000313" key="4">
    <source>
        <dbReference type="EMBL" id="GLS65902.1"/>
    </source>
</evidence>
<evidence type="ECO:0000313" key="5">
    <source>
        <dbReference type="Proteomes" id="UP000321960"/>
    </source>
</evidence>
<dbReference type="Proteomes" id="UP000321960">
    <property type="component" value="Unassembled WGS sequence"/>
</dbReference>
<name>A0A512IZC0_9HYPH</name>
<reference evidence="4" key="1">
    <citation type="journal article" date="2014" name="Int. J. Syst. Evol. Microbiol.">
        <title>Complete genome of a new Firmicutes species belonging to the dominant human colonic microbiota ('Ruminococcus bicirculans') reveals two chromosomes and a selective capacity to utilize plant glucans.</title>
        <authorList>
            <consortium name="NISC Comparative Sequencing Program"/>
            <person name="Wegmann U."/>
            <person name="Louis P."/>
            <person name="Goesmann A."/>
            <person name="Henrissat B."/>
            <person name="Duncan S.H."/>
            <person name="Flint H.J."/>
        </authorList>
    </citation>
    <scope>NUCLEOTIDE SEQUENCE</scope>
    <source>
        <strain evidence="4">NBRC 107715</strain>
    </source>
</reference>
<keyword evidence="6" id="KW-1185">Reference proteome</keyword>
<dbReference type="AlphaFoldDB" id="A0A512IZC0"/>
<feature type="region of interest" description="Disordered" evidence="1">
    <location>
        <begin position="283"/>
        <end position="316"/>
    </location>
</feature>
<reference evidence="6" key="2">
    <citation type="journal article" date="2019" name="Int. J. Syst. Evol. Microbiol.">
        <title>The Global Catalogue of Microorganisms (GCM) 10K type strain sequencing project: providing services to taxonomists for standard genome sequencing and annotation.</title>
        <authorList>
            <consortium name="The Broad Institute Genomics Platform"/>
            <consortium name="The Broad Institute Genome Sequencing Center for Infectious Disease"/>
            <person name="Wu L."/>
            <person name="Ma J."/>
        </authorList>
    </citation>
    <scope>NUCLEOTIDE SEQUENCE [LARGE SCALE GENOMIC DNA]</scope>
    <source>
        <strain evidence="6">NBRC 107715</strain>
    </source>
</reference>
<comment type="caution">
    <text evidence="3">The sequence shown here is derived from an EMBL/GenBank/DDBJ whole genome shotgun (WGS) entry which is preliminary data.</text>
</comment>
<dbReference type="Proteomes" id="UP001156856">
    <property type="component" value="Unassembled WGS sequence"/>
</dbReference>
<reference evidence="4" key="4">
    <citation type="submission" date="2023-01" db="EMBL/GenBank/DDBJ databases">
        <title>Draft genome sequence of Methylobacterium oxalidis strain NBRC 107715.</title>
        <authorList>
            <person name="Sun Q."/>
            <person name="Mori K."/>
        </authorList>
    </citation>
    <scope>NUCLEOTIDE SEQUENCE</scope>
    <source>
        <strain evidence="4">NBRC 107715</strain>
    </source>
</reference>
<accession>A0A512IZC0</accession>
<sequence>MPLIRSQIRQLVRALAAGALAVLAVPAALAQQSPNPACQRYRAELSSLNDSANVARALQGEISRLEAYYRTLNCEGGRFLFFDTRPPQCGAVEQRIRALNAGYGGENGEVVAARRRQLQGAVASACGDLPTNPDGTPAGQYARGGAQVICVRTCDGAYFPMPNLPDGREGANEMCQALCPGTESAAYSMPHGDDALRHAATIQGRRSYASLPNAFKFQKTFVPNCSCKKEGQSWAQTLVKAESMLVRHKGDIFVTPMQAEALSRPKVRLTLVGRADKTAAGLAADAAGRTGAPVPEATPGATEAAPTTTASTDAGARPAIRVIAPNVIAVPNRSGTP</sequence>
<keyword evidence="2" id="KW-0732">Signal</keyword>
<feature type="signal peptide" evidence="2">
    <location>
        <begin position="1"/>
        <end position="30"/>
    </location>
</feature>
<gene>
    <name evidence="4" type="ORF">GCM10007888_42840</name>
    <name evidence="3" type="ORF">MOX02_10070</name>
</gene>
<dbReference type="OrthoDB" id="7850882at2"/>
<dbReference type="InterPro" id="IPR021293">
    <property type="entry name" value="DUF2865"/>
</dbReference>
<evidence type="ECO:0008006" key="7">
    <source>
        <dbReference type="Google" id="ProtNLM"/>
    </source>
</evidence>
<evidence type="ECO:0000313" key="3">
    <source>
        <dbReference type="EMBL" id="GEP02969.1"/>
    </source>
</evidence>
<evidence type="ECO:0000313" key="6">
    <source>
        <dbReference type="Proteomes" id="UP001156856"/>
    </source>
</evidence>